<dbReference type="Pfam" id="PF13499">
    <property type="entry name" value="EF-hand_7"/>
    <property type="match status" value="1"/>
</dbReference>
<dbReference type="GeneID" id="108705772"/>
<keyword evidence="1" id="KW-0479">Metal-binding</keyword>
<protein>
    <submittedName>
        <fullName evidence="7">Caltractin</fullName>
    </submittedName>
</protein>
<dbReference type="Gene3D" id="1.10.238.10">
    <property type="entry name" value="EF-hand"/>
    <property type="match status" value="2"/>
</dbReference>
<organism evidence="6 7">
    <name type="scientific">Xenopus laevis</name>
    <name type="common">African clawed frog</name>
    <dbReference type="NCBI Taxonomy" id="8355"/>
    <lineage>
        <taxon>Eukaryota</taxon>
        <taxon>Metazoa</taxon>
        <taxon>Chordata</taxon>
        <taxon>Craniata</taxon>
        <taxon>Vertebrata</taxon>
        <taxon>Euteleostomi</taxon>
        <taxon>Amphibia</taxon>
        <taxon>Batrachia</taxon>
        <taxon>Anura</taxon>
        <taxon>Pipoidea</taxon>
        <taxon>Pipidae</taxon>
        <taxon>Xenopodinae</taxon>
        <taxon>Xenopus</taxon>
        <taxon>Xenopus</taxon>
    </lineage>
</organism>
<keyword evidence="6" id="KW-1185">Reference proteome</keyword>
<feature type="domain" description="EF-hand" evidence="5">
    <location>
        <begin position="70"/>
        <end position="105"/>
    </location>
</feature>
<keyword evidence="2" id="KW-0677">Repeat</keyword>
<dbReference type="SUPFAM" id="SSF47473">
    <property type="entry name" value="EF-hand"/>
    <property type="match status" value="1"/>
</dbReference>
<feature type="compositionally biased region" description="Basic residues" evidence="4">
    <location>
        <begin position="1"/>
        <end position="14"/>
    </location>
</feature>
<keyword evidence="3" id="KW-0106">Calcium</keyword>
<dbReference type="Proteomes" id="UP000186698">
    <property type="component" value="Chromosome 7S"/>
</dbReference>
<dbReference type="PROSITE" id="PS00018">
    <property type="entry name" value="EF_HAND_1"/>
    <property type="match status" value="2"/>
</dbReference>
<evidence type="ECO:0000313" key="6">
    <source>
        <dbReference type="Proteomes" id="UP000186698"/>
    </source>
</evidence>
<dbReference type="InterPro" id="IPR002048">
    <property type="entry name" value="EF_hand_dom"/>
</dbReference>
<reference evidence="7" key="1">
    <citation type="submission" date="2025-08" db="UniProtKB">
        <authorList>
            <consortium name="RefSeq"/>
        </authorList>
    </citation>
    <scope>IDENTIFICATION</scope>
    <source>
        <strain evidence="7">J_2021</strain>
        <tissue evidence="7">Erythrocytes</tissue>
    </source>
</reference>
<accession>A0A8J1LBW8</accession>
<proteinExistence type="predicted"/>
<dbReference type="SMART" id="SM00054">
    <property type="entry name" value="EFh"/>
    <property type="match status" value="3"/>
</dbReference>
<feature type="domain" description="EF-hand" evidence="5">
    <location>
        <begin position="179"/>
        <end position="214"/>
    </location>
</feature>
<evidence type="ECO:0000256" key="4">
    <source>
        <dbReference type="SAM" id="MobiDB-lite"/>
    </source>
</evidence>
<dbReference type="PROSITE" id="PS50222">
    <property type="entry name" value="EF_HAND_2"/>
    <property type="match status" value="3"/>
</dbReference>
<sequence length="214" mass="24377">MLRTKKKTKKKTIKKTSSTNVKKESIPEAQLPKRVPGEKLLAALQEWKYVLQAQPVSRTITEMESNNTEQDSKELRLVFKCVDVHKTGFLNASEVQSALELMGFVINEHGEERIKKWMDLNKGSLGFCGFQELIADWHGVTRDFYKELKKGFSMIDHDKDGKITISDLSAASKMAGIHLSRQELEEMMAEADQNGDHAIDISEFIEIMLKTNLF</sequence>
<evidence type="ECO:0000256" key="3">
    <source>
        <dbReference type="ARBA" id="ARBA00022837"/>
    </source>
</evidence>
<evidence type="ECO:0000256" key="1">
    <source>
        <dbReference type="ARBA" id="ARBA00022723"/>
    </source>
</evidence>
<dbReference type="CDD" id="cd00051">
    <property type="entry name" value="EFh"/>
    <property type="match status" value="1"/>
</dbReference>
<feature type="domain" description="EF-hand" evidence="5">
    <location>
        <begin position="143"/>
        <end position="178"/>
    </location>
</feature>
<evidence type="ECO:0000313" key="7">
    <source>
        <dbReference type="RefSeq" id="XP_041427017.1"/>
    </source>
</evidence>
<dbReference type="AlphaFoldDB" id="A0A8J1LBW8"/>
<evidence type="ECO:0000256" key="2">
    <source>
        <dbReference type="ARBA" id="ARBA00022737"/>
    </source>
</evidence>
<evidence type="ECO:0000259" key="5">
    <source>
        <dbReference type="PROSITE" id="PS50222"/>
    </source>
</evidence>
<name>A0A8J1LBW8_XENLA</name>
<gene>
    <name evidence="7" type="primary">LOC108705772</name>
</gene>
<dbReference type="OrthoDB" id="343296at2759"/>
<dbReference type="RefSeq" id="XP_041427017.1">
    <property type="nucleotide sequence ID" value="XM_041571083.1"/>
</dbReference>
<feature type="region of interest" description="Disordered" evidence="4">
    <location>
        <begin position="1"/>
        <end position="26"/>
    </location>
</feature>
<dbReference type="PANTHER" id="PTHR23050">
    <property type="entry name" value="CALCIUM BINDING PROTEIN"/>
    <property type="match status" value="1"/>
</dbReference>
<dbReference type="GO" id="GO:0005509">
    <property type="term" value="F:calcium ion binding"/>
    <property type="evidence" value="ECO:0007669"/>
    <property type="project" value="InterPro"/>
</dbReference>
<dbReference type="InterPro" id="IPR018247">
    <property type="entry name" value="EF_Hand_1_Ca_BS"/>
</dbReference>
<dbReference type="InterPro" id="IPR011992">
    <property type="entry name" value="EF-hand-dom_pair"/>
</dbReference>
<dbReference type="KEGG" id="xla:108705772"/>
<dbReference type="InterPro" id="IPR050145">
    <property type="entry name" value="Centrin_CML-like"/>
</dbReference>